<dbReference type="Proteomes" id="UP001163046">
    <property type="component" value="Unassembled WGS sequence"/>
</dbReference>
<keyword evidence="2" id="KW-1185">Reference proteome</keyword>
<accession>A0A9X0CPP9</accession>
<dbReference type="CDD" id="cd00719">
    <property type="entry name" value="GIY-YIG_SF"/>
    <property type="match status" value="1"/>
</dbReference>
<proteinExistence type="predicted"/>
<evidence type="ECO:0008006" key="3">
    <source>
        <dbReference type="Google" id="ProtNLM"/>
    </source>
</evidence>
<reference evidence="1" key="1">
    <citation type="submission" date="2023-01" db="EMBL/GenBank/DDBJ databases">
        <title>Genome assembly of the deep-sea coral Lophelia pertusa.</title>
        <authorList>
            <person name="Herrera S."/>
            <person name="Cordes E."/>
        </authorList>
    </citation>
    <scope>NUCLEOTIDE SEQUENCE</scope>
    <source>
        <strain evidence="1">USNM1676648</strain>
        <tissue evidence="1">Polyp</tissue>
    </source>
</reference>
<sequence length="183" mass="21280">MKQDKKEDKRPLTDEEMARHDICQRLLDKAWRSYACELYKAPEVKGIYAIGIMQTNGDVLYRYVGQSYNIHRRLKEHKYKNMTIDKFVKQEFCKNNGMNLRIKWAEKALNVRCVEGNYLNCISKRLGYWPGYNASINSSCYHPPTPGPTPGIWIWICSWDYKFPAPRLPNITNSPPPGNGKAC</sequence>
<organism evidence="1 2">
    <name type="scientific">Desmophyllum pertusum</name>
    <dbReference type="NCBI Taxonomy" id="174260"/>
    <lineage>
        <taxon>Eukaryota</taxon>
        <taxon>Metazoa</taxon>
        <taxon>Cnidaria</taxon>
        <taxon>Anthozoa</taxon>
        <taxon>Hexacorallia</taxon>
        <taxon>Scleractinia</taxon>
        <taxon>Caryophylliina</taxon>
        <taxon>Caryophylliidae</taxon>
        <taxon>Desmophyllum</taxon>
    </lineage>
</organism>
<protein>
    <recommendedName>
        <fullName evidence="3">GIY-YIG domain-containing protein</fullName>
    </recommendedName>
</protein>
<evidence type="ECO:0000313" key="1">
    <source>
        <dbReference type="EMBL" id="KAJ7371100.1"/>
    </source>
</evidence>
<dbReference type="AlphaFoldDB" id="A0A9X0CPP9"/>
<evidence type="ECO:0000313" key="2">
    <source>
        <dbReference type="Proteomes" id="UP001163046"/>
    </source>
</evidence>
<comment type="caution">
    <text evidence="1">The sequence shown here is derived from an EMBL/GenBank/DDBJ whole genome shotgun (WGS) entry which is preliminary data.</text>
</comment>
<gene>
    <name evidence="1" type="ORF">OS493_027788</name>
</gene>
<dbReference type="EMBL" id="MU826851">
    <property type="protein sequence ID" value="KAJ7371100.1"/>
    <property type="molecule type" value="Genomic_DNA"/>
</dbReference>
<name>A0A9X0CPP9_9CNID</name>
<dbReference type="OrthoDB" id="5952931at2759"/>